<dbReference type="RefSeq" id="WP_354693862.1">
    <property type="nucleotide sequence ID" value="NZ_JAZHOG010000001.1"/>
</dbReference>
<dbReference type="PANTHER" id="PTHR39335">
    <property type="entry name" value="BLL4220 PROTEIN"/>
    <property type="match status" value="1"/>
</dbReference>
<dbReference type="InterPro" id="IPR005297">
    <property type="entry name" value="Lipoprotein_repeat"/>
</dbReference>
<organism evidence="3 4">
    <name type="scientific">Elongatibacter sediminis</name>
    <dbReference type="NCBI Taxonomy" id="3119006"/>
    <lineage>
        <taxon>Bacteria</taxon>
        <taxon>Pseudomonadati</taxon>
        <taxon>Pseudomonadota</taxon>
        <taxon>Gammaproteobacteria</taxon>
        <taxon>Chromatiales</taxon>
        <taxon>Wenzhouxiangellaceae</taxon>
        <taxon>Elongatibacter</taxon>
    </lineage>
</organism>
<name>A0AAW9R6R0_9GAMM</name>
<feature type="signal peptide" evidence="2">
    <location>
        <begin position="1"/>
        <end position="22"/>
    </location>
</feature>
<dbReference type="EMBL" id="JAZHOG010000001">
    <property type="protein sequence ID" value="MEJ8566545.1"/>
    <property type="molecule type" value="Genomic_DNA"/>
</dbReference>
<feature type="chain" id="PRO_5043869299" description="Lipoprotein" evidence="2">
    <location>
        <begin position="23"/>
        <end position="470"/>
    </location>
</feature>
<evidence type="ECO:0008006" key="5">
    <source>
        <dbReference type="Google" id="ProtNLM"/>
    </source>
</evidence>
<comment type="caution">
    <text evidence="3">The sequence shown here is derived from an EMBL/GenBank/DDBJ whole genome shotgun (WGS) entry which is preliminary data.</text>
</comment>
<protein>
    <recommendedName>
        <fullName evidence="5">Lipoprotein</fullName>
    </recommendedName>
</protein>
<keyword evidence="4" id="KW-1185">Reference proteome</keyword>
<dbReference type="AlphaFoldDB" id="A0AAW9R6R0"/>
<evidence type="ECO:0000313" key="4">
    <source>
        <dbReference type="Proteomes" id="UP001359886"/>
    </source>
</evidence>
<accession>A0AAW9R6R0</accession>
<dbReference type="Proteomes" id="UP001359886">
    <property type="component" value="Unassembled WGS sequence"/>
</dbReference>
<keyword evidence="2" id="KW-0732">Signal</keyword>
<dbReference type="GO" id="GO:0043448">
    <property type="term" value="P:alkane catabolic process"/>
    <property type="evidence" value="ECO:0007669"/>
    <property type="project" value="TreeGrafter"/>
</dbReference>
<evidence type="ECO:0000313" key="3">
    <source>
        <dbReference type="EMBL" id="MEJ8566545.1"/>
    </source>
</evidence>
<reference evidence="3 4" key="1">
    <citation type="submission" date="2024-02" db="EMBL/GenBank/DDBJ databases">
        <title>A novel Wenzhouxiangellaceae bacterium, isolated from coastal sediments.</title>
        <authorList>
            <person name="Du Z.-J."/>
            <person name="Ye Y.-Q."/>
            <person name="Zhang X.-Y."/>
        </authorList>
    </citation>
    <scope>NUCLEOTIDE SEQUENCE [LARGE SCALE GENOMIC DNA]</scope>
    <source>
        <strain evidence="3 4">CH-27</strain>
    </source>
</reference>
<dbReference type="Pfam" id="PF03640">
    <property type="entry name" value="Lipoprotein_15"/>
    <property type="match status" value="2"/>
</dbReference>
<sequence length="470" mass="50579">MKQPVRIAQRAFCTVFVLISTACSFPASDGAEGSETVGITAADSQPPESTPPGVTLVDLMDEQNSSQPIYLATRLGSETGAPLYVPESDDLGTWSCTQQCAENYAPFLAPADAQAFGAWSLQEAEGQHRQWMYHGKPLFLAVEKPGAAGDDGANQDVPAPGDPIQPEEATVTTVSKDVQPSGNAAEKGDGLTLALFGLARHLPLPPTITIEDLPVAGGQTLVTRDRMTIYFYTGNTEVEQNACGAVPCYAHWEAVEAPMMAQAVGDFAPAQQENGVVQWTYAGMPLFTYRGDFAPGQANGANQSEHWRVALLTRNYRPANVVVAEVAGRGHFLTTTEGKPLYNRLPFRYRFGGRNSFEGYIHNLYEEGKQLGTDGCDAECLETWQPFAAPPGAQPAGYWEIFERPDGTQQWAYQGYALYTNTADDGPNDVTETGLYEPLIGANARYDLADGVANNGVGKAAGLNWHVAKP</sequence>
<proteinExistence type="predicted"/>
<dbReference type="PROSITE" id="PS51257">
    <property type="entry name" value="PROKAR_LIPOPROTEIN"/>
    <property type="match status" value="1"/>
</dbReference>
<feature type="region of interest" description="Disordered" evidence="1">
    <location>
        <begin position="34"/>
        <end position="53"/>
    </location>
</feature>
<evidence type="ECO:0000256" key="2">
    <source>
        <dbReference type="SAM" id="SignalP"/>
    </source>
</evidence>
<evidence type="ECO:0000256" key="1">
    <source>
        <dbReference type="SAM" id="MobiDB-lite"/>
    </source>
</evidence>
<gene>
    <name evidence="3" type="ORF">V3330_02800</name>
</gene>
<dbReference type="PANTHER" id="PTHR39335:SF1">
    <property type="entry name" value="BLL4220 PROTEIN"/>
    <property type="match status" value="1"/>
</dbReference>